<evidence type="ECO:0000313" key="2">
    <source>
        <dbReference type="Proteomes" id="UP001501237"/>
    </source>
</evidence>
<keyword evidence="2" id="KW-1185">Reference proteome</keyword>
<dbReference type="Proteomes" id="UP001501237">
    <property type="component" value="Unassembled WGS sequence"/>
</dbReference>
<dbReference type="EMBL" id="BAAAUV010000001">
    <property type="protein sequence ID" value="GAA3195086.1"/>
    <property type="molecule type" value="Genomic_DNA"/>
</dbReference>
<protein>
    <submittedName>
        <fullName evidence="1">Uncharacterized protein</fullName>
    </submittedName>
</protein>
<gene>
    <name evidence="1" type="ORF">GCM10010468_05170</name>
</gene>
<organism evidence="1 2">
    <name type="scientific">Actinocorallia longicatena</name>
    <dbReference type="NCBI Taxonomy" id="111803"/>
    <lineage>
        <taxon>Bacteria</taxon>
        <taxon>Bacillati</taxon>
        <taxon>Actinomycetota</taxon>
        <taxon>Actinomycetes</taxon>
        <taxon>Streptosporangiales</taxon>
        <taxon>Thermomonosporaceae</taxon>
        <taxon>Actinocorallia</taxon>
    </lineage>
</organism>
<accession>A0ABP6PXD8</accession>
<sequence length="88" mass="9628">MRNPGRLRTAATAPVPGLAVRAGHLLQRIADERLRLRHTREHGEDAPAITGWTWTAGVPPSTRSSCSVTLPEDLGWRPLSLRIAGQGW</sequence>
<proteinExistence type="predicted"/>
<dbReference type="RefSeq" id="WP_344821797.1">
    <property type="nucleotide sequence ID" value="NZ_BAAAUV010000001.1"/>
</dbReference>
<reference evidence="2" key="1">
    <citation type="journal article" date="2019" name="Int. J. Syst. Evol. Microbiol.">
        <title>The Global Catalogue of Microorganisms (GCM) 10K type strain sequencing project: providing services to taxonomists for standard genome sequencing and annotation.</title>
        <authorList>
            <consortium name="The Broad Institute Genomics Platform"/>
            <consortium name="The Broad Institute Genome Sequencing Center for Infectious Disease"/>
            <person name="Wu L."/>
            <person name="Ma J."/>
        </authorList>
    </citation>
    <scope>NUCLEOTIDE SEQUENCE [LARGE SCALE GENOMIC DNA]</scope>
    <source>
        <strain evidence="2">JCM 9377</strain>
    </source>
</reference>
<comment type="caution">
    <text evidence="1">The sequence shown here is derived from an EMBL/GenBank/DDBJ whole genome shotgun (WGS) entry which is preliminary data.</text>
</comment>
<evidence type="ECO:0000313" key="1">
    <source>
        <dbReference type="EMBL" id="GAA3195086.1"/>
    </source>
</evidence>
<name>A0ABP6PXD8_9ACTN</name>